<dbReference type="SMART" id="SM00054">
    <property type="entry name" value="EFh"/>
    <property type="match status" value="2"/>
</dbReference>
<dbReference type="AlphaFoldDB" id="A0AAV2N8N3"/>
<dbReference type="InterPro" id="IPR052347">
    <property type="entry name" value="Isochorismatase_Nicotinamidase"/>
</dbReference>
<dbReference type="SUPFAM" id="SSF47473">
    <property type="entry name" value="EF-hand"/>
    <property type="match status" value="1"/>
</dbReference>
<evidence type="ECO:0000256" key="6">
    <source>
        <dbReference type="ARBA" id="ARBA00037900"/>
    </source>
</evidence>
<keyword evidence="3" id="KW-0479">Metal-binding</keyword>
<dbReference type="Pfam" id="PF13499">
    <property type="entry name" value="EF-hand_7"/>
    <property type="match status" value="1"/>
</dbReference>
<feature type="domain" description="EF-hand" evidence="9">
    <location>
        <begin position="54"/>
        <end position="89"/>
    </location>
</feature>
<gene>
    <name evidence="10" type="ORF">LPLAT_LOCUS2550</name>
</gene>
<evidence type="ECO:0000256" key="1">
    <source>
        <dbReference type="ARBA" id="ARBA00006336"/>
    </source>
</evidence>
<name>A0AAV2N8N3_9HYME</name>
<evidence type="ECO:0000259" key="9">
    <source>
        <dbReference type="PROSITE" id="PS50222"/>
    </source>
</evidence>
<feature type="domain" description="EF-hand" evidence="9">
    <location>
        <begin position="21"/>
        <end position="49"/>
    </location>
</feature>
<dbReference type="GO" id="GO:0008936">
    <property type="term" value="F:nicotinamidase activity"/>
    <property type="evidence" value="ECO:0007669"/>
    <property type="project" value="UniProtKB-EC"/>
</dbReference>
<dbReference type="CDD" id="cd00051">
    <property type="entry name" value="EFh"/>
    <property type="match status" value="1"/>
</dbReference>
<keyword evidence="5" id="KW-0106">Calcium</keyword>
<proteinExistence type="inferred from homology"/>
<dbReference type="Proteomes" id="UP001497644">
    <property type="component" value="Chromosome 11"/>
</dbReference>
<sequence>MRNNVAHMARTEKDIWASPAAILSRFDADADGTLDYVEFRALCVQLFGTDEVKEHEGRVREIYELFDVNGDGTLNEEDLRSCYEWIRATVYPVNVLLIVDVQNDFIDGTLALRKCGYGQEGTEVVEPINRLLRNGRWSKVIYSQDWHPEDHISFFDNLGMRELHPESKITKKMAKLFDTVDFLQPHVTQILWPKHCVMNTWGAELHKDLLIVPSSERVHKGQHPDKDVYSVFNEKDIDGASELVKILMSIGCTHLYVCGIAYDVCVKETCLDGLQCGYRLAVVDDCCRGVKPDDITIAKNLITENGGLVVSSDQVLSLVNEGKRSLIMAHHAARSARM</sequence>
<dbReference type="SUPFAM" id="SSF52499">
    <property type="entry name" value="Isochorismatase-like hydrolases"/>
    <property type="match status" value="1"/>
</dbReference>
<evidence type="ECO:0000256" key="2">
    <source>
        <dbReference type="ARBA" id="ARBA00022642"/>
    </source>
</evidence>
<dbReference type="Gene3D" id="1.10.238.10">
    <property type="entry name" value="EF-hand"/>
    <property type="match status" value="1"/>
</dbReference>
<dbReference type="PANTHER" id="PTHR11080:SF2">
    <property type="entry name" value="LD05707P"/>
    <property type="match status" value="1"/>
</dbReference>
<comment type="pathway">
    <text evidence="6">Cofactor biosynthesis; nicotinate biosynthesis; nicotinate from nicotinamide: step 1/1.</text>
</comment>
<dbReference type="InterPro" id="IPR018247">
    <property type="entry name" value="EF_Hand_1_Ca_BS"/>
</dbReference>
<dbReference type="InterPro" id="IPR000868">
    <property type="entry name" value="Isochorismatase-like_dom"/>
</dbReference>
<organism evidence="10 11">
    <name type="scientific">Lasius platythorax</name>
    <dbReference type="NCBI Taxonomy" id="488582"/>
    <lineage>
        <taxon>Eukaryota</taxon>
        <taxon>Metazoa</taxon>
        <taxon>Ecdysozoa</taxon>
        <taxon>Arthropoda</taxon>
        <taxon>Hexapoda</taxon>
        <taxon>Insecta</taxon>
        <taxon>Pterygota</taxon>
        <taxon>Neoptera</taxon>
        <taxon>Endopterygota</taxon>
        <taxon>Hymenoptera</taxon>
        <taxon>Apocrita</taxon>
        <taxon>Aculeata</taxon>
        <taxon>Formicoidea</taxon>
        <taxon>Formicidae</taxon>
        <taxon>Formicinae</taxon>
        <taxon>Lasius</taxon>
        <taxon>Lasius</taxon>
    </lineage>
</organism>
<dbReference type="PANTHER" id="PTHR11080">
    <property type="entry name" value="PYRAZINAMIDASE/NICOTINAMIDASE"/>
    <property type="match status" value="1"/>
</dbReference>
<keyword evidence="2" id="KW-0662">Pyridine nucleotide biosynthesis</keyword>
<evidence type="ECO:0000313" key="11">
    <source>
        <dbReference type="Proteomes" id="UP001497644"/>
    </source>
</evidence>
<evidence type="ECO:0000313" key="10">
    <source>
        <dbReference type="EMBL" id="CAL1676338.1"/>
    </source>
</evidence>
<dbReference type="Gene3D" id="3.40.50.850">
    <property type="entry name" value="Isochorismatase-like"/>
    <property type="match status" value="1"/>
</dbReference>
<keyword evidence="11" id="KW-1185">Reference proteome</keyword>
<evidence type="ECO:0000256" key="4">
    <source>
        <dbReference type="ARBA" id="ARBA00022801"/>
    </source>
</evidence>
<accession>A0AAV2N8N3</accession>
<dbReference type="InterPro" id="IPR036380">
    <property type="entry name" value="Isochorismatase-like_sf"/>
</dbReference>
<dbReference type="Pfam" id="PF00857">
    <property type="entry name" value="Isochorismatase"/>
    <property type="match status" value="1"/>
</dbReference>
<dbReference type="InterPro" id="IPR002048">
    <property type="entry name" value="EF_hand_dom"/>
</dbReference>
<dbReference type="GO" id="GO:0005509">
    <property type="term" value="F:calcium ion binding"/>
    <property type="evidence" value="ECO:0007669"/>
    <property type="project" value="InterPro"/>
</dbReference>
<dbReference type="PROSITE" id="PS50222">
    <property type="entry name" value="EF_HAND_2"/>
    <property type="match status" value="2"/>
</dbReference>
<evidence type="ECO:0000256" key="8">
    <source>
        <dbReference type="ARBA" id="ARBA00043224"/>
    </source>
</evidence>
<evidence type="ECO:0000256" key="7">
    <source>
        <dbReference type="ARBA" id="ARBA00039017"/>
    </source>
</evidence>
<keyword evidence="4" id="KW-0378">Hydrolase</keyword>
<dbReference type="GO" id="GO:0019363">
    <property type="term" value="P:pyridine nucleotide biosynthetic process"/>
    <property type="evidence" value="ECO:0007669"/>
    <property type="project" value="UniProtKB-KW"/>
</dbReference>
<dbReference type="EMBL" id="OZ034834">
    <property type="protein sequence ID" value="CAL1676338.1"/>
    <property type="molecule type" value="Genomic_DNA"/>
</dbReference>
<comment type="similarity">
    <text evidence="1">Belongs to the isochorismatase family.</text>
</comment>
<dbReference type="EC" id="3.5.1.19" evidence="7"/>
<evidence type="ECO:0000256" key="3">
    <source>
        <dbReference type="ARBA" id="ARBA00022723"/>
    </source>
</evidence>
<dbReference type="InterPro" id="IPR011992">
    <property type="entry name" value="EF-hand-dom_pair"/>
</dbReference>
<evidence type="ECO:0000256" key="5">
    <source>
        <dbReference type="ARBA" id="ARBA00022837"/>
    </source>
</evidence>
<protein>
    <recommendedName>
        <fullName evidence="7">nicotinamidase</fullName>
        <ecNumber evidence="7">3.5.1.19</ecNumber>
    </recommendedName>
    <alternativeName>
        <fullName evidence="8">Nicotinamide deamidase</fullName>
    </alternativeName>
</protein>
<reference evidence="10" key="1">
    <citation type="submission" date="2024-04" db="EMBL/GenBank/DDBJ databases">
        <authorList>
            <consortium name="Molecular Ecology Group"/>
        </authorList>
    </citation>
    <scope>NUCLEOTIDE SEQUENCE</scope>
</reference>
<dbReference type="PROSITE" id="PS00018">
    <property type="entry name" value="EF_HAND_1"/>
    <property type="match status" value="2"/>
</dbReference>